<feature type="region of interest" description="Disordered" evidence="1">
    <location>
        <begin position="29"/>
        <end position="89"/>
    </location>
</feature>
<evidence type="ECO:0000313" key="3">
    <source>
        <dbReference type="Proteomes" id="UP000054498"/>
    </source>
</evidence>
<sequence>MADPHVNAASNALEVIAGVEAWAEPRWCKVVSGGSGGRDRDDGGDGGSGVAGSDRSGAGEASAGEDRGSRDRGSRVSMHDLSADEEVPPALIEIGKEKLEAMLRNVALGTAAGDPKAAVVEAEARAALVVLPPGAGAEGGACTACC</sequence>
<evidence type="ECO:0000256" key="1">
    <source>
        <dbReference type="SAM" id="MobiDB-lite"/>
    </source>
</evidence>
<dbReference type="RefSeq" id="XP_013895943.1">
    <property type="nucleotide sequence ID" value="XM_014040489.1"/>
</dbReference>
<keyword evidence="3" id="KW-1185">Reference proteome</keyword>
<dbReference type="EMBL" id="KK102785">
    <property type="protein sequence ID" value="KIY96923.1"/>
    <property type="molecule type" value="Genomic_DNA"/>
</dbReference>
<feature type="compositionally biased region" description="Basic and acidic residues" evidence="1">
    <location>
        <begin position="64"/>
        <end position="82"/>
    </location>
</feature>
<evidence type="ECO:0000313" key="2">
    <source>
        <dbReference type="EMBL" id="KIY96923.1"/>
    </source>
</evidence>
<dbReference type="GeneID" id="25728259"/>
<dbReference type="AlphaFoldDB" id="A0A0D2KMH4"/>
<accession>A0A0D2KMH4</accession>
<dbReference type="KEGG" id="mng:MNEG_11037"/>
<reference evidence="2 3" key="1">
    <citation type="journal article" date="2013" name="BMC Genomics">
        <title>Reconstruction of the lipid metabolism for the microalga Monoraphidium neglectum from its genome sequence reveals characteristics suitable for biofuel production.</title>
        <authorList>
            <person name="Bogen C."/>
            <person name="Al-Dilaimi A."/>
            <person name="Albersmeier A."/>
            <person name="Wichmann J."/>
            <person name="Grundmann M."/>
            <person name="Rupp O."/>
            <person name="Lauersen K.J."/>
            <person name="Blifernez-Klassen O."/>
            <person name="Kalinowski J."/>
            <person name="Goesmann A."/>
            <person name="Mussgnug J.H."/>
            <person name="Kruse O."/>
        </authorList>
    </citation>
    <scope>NUCLEOTIDE SEQUENCE [LARGE SCALE GENOMIC DNA]</scope>
    <source>
        <strain evidence="2 3">SAG 48.87</strain>
    </source>
</reference>
<gene>
    <name evidence="2" type="ORF">MNEG_11037</name>
</gene>
<organism evidence="2 3">
    <name type="scientific">Monoraphidium neglectum</name>
    <dbReference type="NCBI Taxonomy" id="145388"/>
    <lineage>
        <taxon>Eukaryota</taxon>
        <taxon>Viridiplantae</taxon>
        <taxon>Chlorophyta</taxon>
        <taxon>core chlorophytes</taxon>
        <taxon>Chlorophyceae</taxon>
        <taxon>CS clade</taxon>
        <taxon>Sphaeropleales</taxon>
        <taxon>Selenastraceae</taxon>
        <taxon>Monoraphidium</taxon>
    </lineage>
</organism>
<proteinExistence type="predicted"/>
<dbReference type="Proteomes" id="UP000054498">
    <property type="component" value="Unassembled WGS sequence"/>
</dbReference>
<protein>
    <submittedName>
        <fullName evidence="2">Uncharacterized protein</fullName>
    </submittedName>
</protein>
<name>A0A0D2KMH4_9CHLO</name>